<reference evidence="1" key="2">
    <citation type="submission" date="2021-08" db="EMBL/GenBank/DDBJ databases">
        <authorList>
            <person name="Dalcin Martins P."/>
        </authorList>
    </citation>
    <scope>NUCLEOTIDE SEQUENCE</scope>
    <source>
        <strain evidence="1">MAG_39</strain>
    </source>
</reference>
<proteinExistence type="predicted"/>
<reference evidence="1" key="1">
    <citation type="journal article" date="2021" name="bioRxiv">
        <title>Unraveling nitrogen, sulfur and carbon metabolic pathways and microbial community transcriptional responses to substrate deprivation and toxicity stresses in a bioreactor mimicking anoxic brackish coastal sediment conditions.</title>
        <authorList>
            <person name="Martins P.D."/>
            <person name="Echeveste M.J."/>
            <person name="Arshad A."/>
            <person name="Kurth J."/>
            <person name="Ouboter H."/>
            <person name="Jetten M.S.M."/>
            <person name="Welte C.U."/>
        </authorList>
    </citation>
    <scope>NUCLEOTIDE SEQUENCE</scope>
    <source>
        <strain evidence="1">MAG_39</strain>
    </source>
</reference>
<name>A0A953J9C2_9BACT</name>
<organism evidence="1 2">
    <name type="scientific">Candidatus Nitrobium versatile</name>
    <dbReference type="NCBI Taxonomy" id="2884831"/>
    <lineage>
        <taxon>Bacteria</taxon>
        <taxon>Pseudomonadati</taxon>
        <taxon>Nitrospirota</taxon>
        <taxon>Nitrospiria</taxon>
        <taxon>Nitrospirales</taxon>
        <taxon>Nitrospiraceae</taxon>
        <taxon>Candidatus Nitrobium</taxon>
    </lineage>
</organism>
<dbReference type="EMBL" id="JAIOIV010000098">
    <property type="protein sequence ID" value="MBZ0156942.1"/>
    <property type="molecule type" value="Genomic_DNA"/>
</dbReference>
<evidence type="ECO:0000313" key="1">
    <source>
        <dbReference type="EMBL" id="MBZ0156942.1"/>
    </source>
</evidence>
<accession>A0A953J9C2</accession>
<protein>
    <submittedName>
        <fullName evidence="1">Uncharacterized protein</fullName>
    </submittedName>
</protein>
<dbReference type="Proteomes" id="UP000705867">
    <property type="component" value="Unassembled WGS sequence"/>
</dbReference>
<comment type="caution">
    <text evidence="1">The sequence shown here is derived from an EMBL/GenBank/DDBJ whole genome shotgun (WGS) entry which is preliminary data.</text>
</comment>
<evidence type="ECO:0000313" key="2">
    <source>
        <dbReference type="Proteomes" id="UP000705867"/>
    </source>
</evidence>
<gene>
    <name evidence="1" type="ORF">K8I29_12130</name>
</gene>
<sequence>MQAALAVILLLAASAFLSSFLLGVMDSIADHSIVEREAFLAREAESVENWYEANLVSIDGTEEQVLPSVSNRYGAVVLGSKRVACDGEVQAHKYAIVIPGVDGIGTTLDADTGVLTKGKSDQVREVDGCSIEKRRFAESRQRAHHLVLALENYFKGEMLKEQYGTDKNYFIDSGCGGGGKIACTEDSPADVLIATLGVSQSDREDAYGVVMRFDNFSSNVSTSTPPYSARIGFSTPWGTTVWTQATATF</sequence>
<dbReference type="AlphaFoldDB" id="A0A953J9C2"/>